<protein>
    <submittedName>
        <fullName evidence="3">MocA</fullName>
    </submittedName>
</protein>
<feature type="domain" description="NADP-dependent oxidoreductase" evidence="2">
    <location>
        <begin position="39"/>
        <end position="346"/>
    </location>
</feature>
<reference evidence="3 4" key="1">
    <citation type="submission" date="2013-05" db="EMBL/GenBank/DDBJ databases">
        <title>Genome assembly of Chondromyces apiculatus DSM 436.</title>
        <authorList>
            <person name="Sharma G."/>
            <person name="Khatri I."/>
            <person name="Kaur C."/>
            <person name="Mayilraj S."/>
            <person name="Subramanian S."/>
        </authorList>
    </citation>
    <scope>NUCLEOTIDE SEQUENCE [LARGE SCALE GENOMIC DNA]</scope>
    <source>
        <strain evidence="3 4">DSM 436</strain>
    </source>
</reference>
<dbReference type="STRING" id="1192034.CAP_4836"/>
<dbReference type="InterPro" id="IPR050523">
    <property type="entry name" value="AKR_Detox_Biosynth"/>
</dbReference>
<keyword evidence="4" id="KW-1185">Reference proteome</keyword>
<dbReference type="EMBL" id="ASRX01000038">
    <property type="protein sequence ID" value="EYF04153.1"/>
    <property type="molecule type" value="Genomic_DNA"/>
</dbReference>
<dbReference type="CDD" id="cd19081">
    <property type="entry name" value="AKR_AKR9C1"/>
    <property type="match status" value="1"/>
</dbReference>
<organism evidence="3 4">
    <name type="scientific">Chondromyces apiculatus DSM 436</name>
    <dbReference type="NCBI Taxonomy" id="1192034"/>
    <lineage>
        <taxon>Bacteria</taxon>
        <taxon>Pseudomonadati</taxon>
        <taxon>Myxococcota</taxon>
        <taxon>Polyangia</taxon>
        <taxon>Polyangiales</taxon>
        <taxon>Polyangiaceae</taxon>
        <taxon>Chondromyces</taxon>
    </lineage>
</organism>
<name>A0A017T4H2_9BACT</name>
<evidence type="ECO:0000259" key="2">
    <source>
        <dbReference type="Pfam" id="PF00248"/>
    </source>
</evidence>
<proteinExistence type="predicted"/>
<sequence length="365" mass="40598">MALRALRRGGALVGRGLQGEEEIMEYRTLGRSGVKVSTLCLGAMTFGEADDKSMMHKISCDEATSHAIMSRALTLGVNFIDTADVYGQDGLSERVVGTWLQKGKHREQVVVATKFRFRMGEGPNGTGASRYRIVRTVEDSLRRLQTDRIDLYQIHMQDIDTPEDELLRALDDLVTQGKVLYFGASNYAAYRLVDSLWISKTQGRAGFVTLQMQYNLVARELEREHLPLCQKFGLGVLPWSPLAGGFLTGKYDKDQPPPAGTRGDKWKERFASFDSPRNWRILAAVRDVAKERGTTPTAVSLAWSIQKPGVTSSIFGARSIEQLEQCVAGAEVQLSAEEMKRLDEASAFDLGYPYDFMGRVAGGRW</sequence>
<dbReference type="SUPFAM" id="SSF51430">
    <property type="entry name" value="NAD(P)-linked oxidoreductase"/>
    <property type="match status" value="1"/>
</dbReference>
<keyword evidence="1" id="KW-0560">Oxidoreductase</keyword>
<dbReference type="GO" id="GO:0005829">
    <property type="term" value="C:cytosol"/>
    <property type="evidence" value="ECO:0007669"/>
    <property type="project" value="UniProtKB-ARBA"/>
</dbReference>
<dbReference type="InterPro" id="IPR036812">
    <property type="entry name" value="NAD(P)_OxRdtase_dom_sf"/>
</dbReference>
<dbReference type="Proteomes" id="UP000019678">
    <property type="component" value="Unassembled WGS sequence"/>
</dbReference>
<dbReference type="Pfam" id="PF00248">
    <property type="entry name" value="Aldo_ket_red"/>
    <property type="match status" value="1"/>
</dbReference>
<evidence type="ECO:0000256" key="1">
    <source>
        <dbReference type="ARBA" id="ARBA00023002"/>
    </source>
</evidence>
<accession>A0A017T4H2</accession>
<dbReference type="AlphaFoldDB" id="A0A017T4H2"/>
<dbReference type="eggNOG" id="COG0667">
    <property type="taxonomic scope" value="Bacteria"/>
</dbReference>
<evidence type="ECO:0000313" key="3">
    <source>
        <dbReference type="EMBL" id="EYF04153.1"/>
    </source>
</evidence>
<dbReference type="Gene3D" id="3.20.20.100">
    <property type="entry name" value="NADP-dependent oxidoreductase domain"/>
    <property type="match status" value="1"/>
</dbReference>
<dbReference type="FunFam" id="3.20.20.100:FF:000004">
    <property type="entry name" value="Oxidoreductase, aldo/keto reductase"/>
    <property type="match status" value="1"/>
</dbReference>
<gene>
    <name evidence="3" type="ORF">CAP_4836</name>
</gene>
<dbReference type="InterPro" id="IPR023210">
    <property type="entry name" value="NADP_OxRdtase_dom"/>
</dbReference>
<evidence type="ECO:0000313" key="4">
    <source>
        <dbReference type="Proteomes" id="UP000019678"/>
    </source>
</evidence>
<comment type="caution">
    <text evidence="3">The sequence shown here is derived from an EMBL/GenBank/DDBJ whole genome shotgun (WGS) entry which is preliminary data.</text>
</comment>
<dbReference type="PANTHER" id="PTHR43364">
    <property type="entry name" value="NADH-SPECIFIC METHYLGLYOXAL REDUCTASE-RELATED"/>
    <property type="match status" value="1"/>
</dbReference>
<dbReference type="GO" id="GO:0016491">
    <property type="term" value="F:oxidoreductase activity"/>
    <property type="evidence" value="ECO:0007669"/>
    <property type="project" value="UniProtKB-KW"/>
</dbReference>
<dbReference type="PANTHER" id="PTHR43364:SF4">
    <property type="entry name" value="NAD(P)-LINKED OXIDOREDUCTASE SUPERFAMILY PROTEIN"/>
    <property type="match status" value="1"/>
</dbReference>